<organism evidence="9 10">
    <name type="scientific">Pseudomonas syringae pv. helianthi</name>
    <dbReference type="NCBI Taxonomy" id="251654"/>
    <lineage>
        <taxon>Bacteria</taxon>
        <taxon>Pseudomonadati</taxon>
        <taxon>Pseudomonadota</taxon>
        <taxon>Gammaproteobacteria</taxon>
        <taxon>Pseudomonadales</taxon>
        <taxon>Pseudomonadaceae</taxon>
        <taxon>Pseudomonas</taxon>
    </lineage>
</organism>
<dbReference type="PROSITE" id="PS00092">
    <property type="entry name" value="N6_MTASE"/>
    <property type="match status" value="1"/>
</dbReference>
<dbReference type="Proteomes" id="UP000279173">
    <property type="component" value="Unassembled WGS sequence"/>
</dbReference>
<sequence>MEHLDTFLTRWSKAGGTERANYQLFLTEICSLLGLPTPEPSGPDTRDNSYVFERRVVINRPDGSINNGFIDLYKRGSFVLEAKQTSKSLDSSGWDKAMLKAHNQADQYARALPAEEGRPPFILVVDVGRNIELYAEFSRSGATYTPYPDSRSHRIRLEDLRREEIRERLCAVWIDPLSLDPARRSAKVTREIADQLAKLAKSLEAAGHSPQLVSSFLMRALFTMFAEDVGLLPERSFTELLQNLKSKPDAFAPMLEHLWQTMNSGGFSPILQSTLLKFNGGLFAEASAIALDRDQMELLLNASAADWRYVEPAIFGTLLERALDPRERHKLGAHYTPRAYVERLVLPTVIEPLRAEWKEVQAAALTFESQGKHKEAVNEVKAFQRHLCDVRVLDPACGSGNFLYVTLEHMKRLEGEVLNLLGDLGQTGMLDTEGLTVDPHQFLGLEINPRASRIAEMVLWIGYLQWHFRTHGKVTPPEPVLRDFKNIEHRDALITYDAVKMVIDGSGKPLTRWDGITTKSSPISGEQIPDESAQVEQYAYINPRKTEWPKADYIVGNPPFIGEKRMRLALGDGYVNALRSTYSTLPACDLVMYWWNIAAETIRTASARRFGFITTNSITQLKNRQILEPHIAADISLAFAIPDHPWVDPGDGAAVRIAMTVATLGPKVGLLFQVAEENESGEDAKEIRFNHQSGEIHANLRVGASLSKANGLRSNSSLVFQGVKLVGNGFMLDEAKRRSLLEINPEWTRFLPQLLAGADLTKRRPPRFCIDFYGLSAEQAGAAFGPGYQQLMTDVKPVRDSNNDRFFRENWWLFGRARGDMRAALRGLDRYIVTSEVSKHRFFVFAPTRGAIADGSLAVVASADAAHLGVLSSRVHTLWALNLGGRMGMGNDARWQNGPCFENFPFPNLTNEQTIPIREFADRLDAHRKRQLAQNPELTLTGIYNVLEKLRAREPLSANDKVIHDQGLVSLLRELHNELDRSVFAAYGWDDLAEQLVDKAGATTPLPDKSEAQAEAEEKLLCRLVALNSERAAEEARSHIRWLRPDYQSPEARVVSEQGETKLSDPADLESLSAVASATGKLAWPKLMREQVAAVRHALAQSPLSADTLAAKFKRSPKVAVQAVLDALEELGMVQRDVTQYRLAG</sequence>
<proteinExistence type="predicted"/>
<dbReference type="GO" id="GO:0032259">
    <property type="term" value="P:methylation"/>
    <property type="evidence" value="ECO:0007669"/>
    <property type="project" value="UniProtKB-KW"/>
</dbReference>
<dbReference type="Pfam" id="PF20465">
    <property type="entry name" value="MmeI_hel"/>
    <property type="match status" value="1"/>
</dbReference>
<evidence type="ECO:0000259" key="8">
    <source>
        <dbReference type="Pfam" id="PF20473"/>
    </source>
</evidence>
<dbReference type="Pfam" id="PF20466">
    <property type="entry name" value="MmeI_TRD"/>
    <property type="match status" value="1"/>
</dbReference>
<evidence type="ECO:0000259" key="5">
    <source>
        <dbReference type="Pfam" id="PF20464"/>
    </source>
</evidence>
<evidence type="ECO:0000256" key="4">
    <source>
        <dbReference type="ARBA" id="ARBA00047942"/>
    </source>
</evidence>
<evidence type="ECO:0000256" key="1">
    <source>
        <dbReference type="ARBA" id="ARBA00011900"/>
    </source>
</evidence>
<feature type="domain" description="MmeI-like DNA-methyltransferase" evidence="8">
    <location>
        <begin position="374"/>
        <end position="655"/>
    </location>
</feature>
<dbReference type="Pfam" id="PF20464">
    <property type="entry name" value="MmeI_N"/>
    <property type="match status" value="1"/>
</dbReference>
<dbReference type="InterPro" id="IPR002052">
    <property type="entry name" value="DNA_methylase_N6_adenine_CS"/>
</dbReference>
<evidence type="ECO:0000313" key="9">
    <source>
        <dbReference type="EMBL" id="RMV42748.1"/>
    </source>
</evidence>
<dbReference type="PRINTS" id="PR00507">
    <property type="entry name" value="N12N6MTFRASE"/>
</dbReference>
<feature type="domain" description="MmeI-like N-terminal" evidence="5">
    <location>
        <begin position="6"/>
        <end position="205"/>
    </location>
</feature>
<dbReference type="GO" id="GO:0009007">
    <property type="term" value="F:site-specific DNA-methyltransferase (adenine-specific) activity"/>
    <property type="evidence" value="ECO:0007669"/>
    <property type="project" value="UniProtKB-EC"/>
</dbReference>
<feature type="domain" description="MmeI-like helicase spacer" evidence="6">
    <location>
        <begin position="213"/>
        <end position="283"/>
    </location>
</feature>
<evidence type="ECO:0000259" key="7">
    <source>
        <dbReference type="Pfam" id="PF20466"/>
    </source>
</evidence>
<dbReference type="Pfam" id="PF20473">
    <property type="entry name" value="MmeI_Mtase"/>
    <property type="match status" value="1"/>
</dbReference>
<accession>A0A3M6CGA8</accession>
<feature type="domain" description="MmeI-like target recognition" evidence="7">
    <location>
        <begin position="726"/>
        <end position="909"/>
    </location>
</feature>
<dbReference type="SUPFAM" id="SSF53335">
    <property type="entry name" value="S-adenosyl-L-methionine-dependent methyltransferases"/>
    <property type="match status" value="1"/>
</dbReference>
<keyword evidence="2" id="KW-0489">Methyltransferase</keyword>
<evidence type="ECO:0000259" key="6">
    <source>
        <dbReference type="Pfam" id="PF20465"/>
    </source>
</evidence>
<reference evidence="9 10" key="1">
    <citation type="submission" date="2018-08" db="EMBL/GenBank/DDBJ databases">
        <title>Recombination of ecologically and evolutionarily significant loci maintains genetic cohesion in the Pseudomonas syringae species complex.</title>
        <authorList>
            <person name="Dillon M."/>
            <person name="Thakur S."/>
            <person name="Almeida R.N.D."/>
            <person name="Weir B.S."/>
            <person name="Guttman D.S."/>
        </authorList>
    </citation>
    <scope>NUCLEOTIDE SEQUENCE [LARGE SCALE GENOMIC DNA]</scope>
    <source>
        <strain evidence="9 10">ICMP 3263</strain>
    </source>
</reference>
<dbReference type="PANTHER" id="PTHR33841:SF1">
    <property type="entry name" value="DNA METHYLTRANSFERASE A"/>
    <property type="match status" value="1"/>
</dbReference>
<comment type="caution">
    <text evidence="9">The sequence shown here is derived from an EMBL/GenBank/DDBJ whole genome shotgun (WGS) entry which is preliminary data.</text>
</comment>
<dbReference type="InterPro" id="IPR050953">
    <property type="entry name" value="N4_N6_ade-DNA_methylase"/>
</dbReference>
<dbReference type="AlphaFoldDB" id="A0A3M6CGA8"/>
<keyword evidence="3" id="KW-0808">Transferase</keyword>
<name>A0A3M6CGA8_9PSED</name>
<dbReference type="InterPro" id="IPR046820">
    <property type="entry name" value="MmeI_TRD"/>
</dbReference>
<evidence type="ECO:0000256" key="2">
    <source>
        <dbReference type="ARBA" id="ARBA00022603"/>
    </source>
</evidence>
<dbReference type="InterPro" id="IPR046816">
    <property type="entry name" value="MmeI_Mtase"/>
</dbReference>
<dbReference type="GO" id="GO:0003676">
    <property type="term" value="F:nucleic acid binding"/>
    <property type="evidence" value="ECO:0007669"/>
    <property type="project" value="InterPro"/>
</dbReference>
<evidence type="ECO:0000313" key="10">
    <source>
        <dbReference type="Proteomes" id="UP000279173"/>
    </source>
</evidence>
<protein>
    <recommendedName>
        <fullName evidence="1">site-specific DNA-methyltransferase (adenine-specific)</fullName>
        <ecNumber evidence="1">2.1.1.72</ecNumber>
    </recommendedName>
</protein>
<dbReference type="PANTHER" id="PTHR33841">
    <property type="entry name" value="DNA METHYLTRANSFERASE YEEA-RELATED"/>
    <property type="match status" value="1"/>
</dbReference>
<dbReference type="InterPro" id="IPR029063">
    <property type="entry name" value="SAM-dependent_MTases_sf"/>
</dbReference>
<dbReference type="InterPro" id="IPR046817">
    <property type="entry name" value="MmeI_N"/>
</dbReference>
<dbReference type="RefSeq" id="WP_122392808.1">
    <property type="nucleotide sequence ID" value="NZ_RBUT01000185.1"/>
</dbReference>
<gene>
    <name evidence="9" type="ORF">ALP10_200062</name>
</gene>
<dbReference type="Gene3D" id="3.40.50.150">
    <property type="entry name" value="Vaccinia Virus protein VP39"/>
    <property type="match status" value="1"/>
</dbReference>
<evidence type="ECO:0000256" key="3">
    <source>
        <dbReference type="ARBA" id="ARBA00022679"/>
    </source>
</evidence>
<dbReference type="EC" id="2.1.1.72" evidence="1"/>
<dbReference type="InterPro" id="IPR046819">
    <property type="entry name" value="MmeI_hel"/>
</dbReference>
<comment type="catalytic activity">
    <reaction evidence="4">
        <text>a 2'-deoxyadenosine in DNA + S-adenosyl-L-methionine = an N(6)-methyl-2'-deoxyadenosine in DNA + S-adenosyl-L-homocysteine + H(+)</text>
        <dbReference type="Rhea" id="RHEA:15197"/>
        <dbReference type="Rhea" id="RHEA-COMP:12418"/>
        <dbReference type="Rhea" id="RHEA-COMP:12419"/>
        <dbReference type="ChEBI" id="CHEBI:15378"/>
        <dbReference type="ChEBI" id="CHEBI:57856"/>
        <dbReference type="ChEBI" id="CHEBI:59789"/>
        <dbReference type="ChEBI" id="CHEBI:90615"/>
        <dbReference type="ChEBI" id="CHEBI:90616"/>
        <dbReference type="EC" id="2.1.1.72"/>
    </reaction>
</comment>
<dbReference type="EMBL" id="RBUT01000185">
    <property type="protein sequence ID" value="RMV42748.1"/>
    <property type="molecule type" value="Genomic_DNA"/>
</dbReference>